<evidence type="ECO:0000256" key="3">
    <source>
        <dbReference type="ARBA" id="ARBA00023295"/>
    </source>
</evidence>
<evidence type="ECO:0000256" key="1">
    <source>
        <dbReference type="ARBA" id="ARBA00007401"/>
    </source>
</evidence>
<evidence type="ECO:0000259" key="5">
    <source>
        <dbReference type="Pfam" id="PF02836"/>
    </source>
</evidence>
<proteinExistence type="inferred from homology"/>
<organism evidence="7 8">
    <name type="scientific">Fodinisporobacter ferrooxydans</name>
    <dbReference type="NCBI Taxonomy" id="2901836"/>
    <lineage>
        <taxon>Bacteria</taxon>
        <taxon>Bacillati</taxon>
        <taxon>Bacillota</taxon>
        <taxon>Bacilli</taxon>
        <taxon>Bacillales</taxon>
        <taxon>Alicyclobacillaceae</taxon>
        <taxon>Fodinisporobacter</taxon>
    </lineage>
</organism>
<evidence type="ECO:0000313" key="7">
    <source>
        <dbReference type="EMBL" id="UOF90660.1"/>
    </source>
</evidence>
<keyword evidence="3" id="KW-0326">Glycosidase</keyword>
<dbReference type="RefSeq" id="WP_347437359.1">
    <property type="nucleotide sequence ID" value="NZ_CP089291.1"/>
</dbReference>
<dbReference type="InterPro" id="IPR006102">
    <property type="entry name" value="Ig-like_GH2"/>
</dbReference>
<evidence type="ECO:0000259" key="4">
    <source>
        <dbReference type="Pfam" id="PF00703"/>
    </source>
</evidence>
<evidence type="ECO:0000313" key="8">
    <source>
        <dbReference type="Proteomes" id="UP000830167"/>
    </source>
</evidence>
<dbReference type="EMBL" id="CP089291">
    <property type="protein sequence ID" value="UOF90660.1"/>
    <property type="molecule type" value="Genomic_DNA"/>
</dbReference>
<sequence>MNQPRNEYPRPQFQRKEWLNLNGSWDFAFDDQNIGIQEKWYLQFPNALEIQVPFAYQTKLSGIFDPTFHDVIWYKRSINVPGAWNGKEILLHFGAVDYRAWVYVNGQLVKYHEGGNVPFHANITDLLKKDGNEVAVRVEDPSTDETIPRGKQYWHEQSESIFYTRTSGIWQTVWLEPVESCRIDQVKFTPDIDTGDITVECNVRLPIRPVASSASRLTLETLIYFQDQLIVANHSTVLEPYTKQTYHLRNRRIDRSNAHGPGWYWSPEAPNLFRVVFQLRNDDRVLDEVESYFGMRKISVENGQILLNNKPYYMKLVLDQGYFPDGLLTAPSDDDLKRDIELAKEMGFNGARKHQKVEDPRYLYWADRLGFLVWGEMANCVEFSEDAIRRLTTEWIEVVERDYNHPSLVAWVPINESWGVSRILLDPRQQSHATALYYLTKSLDTTRLVMSNDGWEHTFSDLCTIHNYQDAEKMKQAYKSIDSSISTTPAGRMIYAQGYAYRGEPILITEYGGIAYQVDQTNGWGYSAVNSAEELVEAYRAVTEALFESPVLQGFCYTQLTDVEQEINGLLTYDRKPKCDLAKIKEINDRVK</sequence>
<dbReference type="Pfam" id="PF02837">
    <property type="entry name" value="Glyco_hydro_2_N"/>
    <property type="match status" value="1"/>
</dbReference>
<dbReference type="Gene3D" id="3.20.20.80">
    <property type="entry name" value="Glycosidases"/>
    <property type="match status" value="1"/>
</dbReference>
<dbReference type="Pfam" id="PF00703">
    <property type="entry name" value="Glyco_hydro_2"/>
    <property type="match status" value="1"/>
</dbReference>
<name>A0ABY4CS10_9BACL</name>
<comment type="similarity">
    <text evidence="1">Belongs to the glycosyl hydrolase 2 family.</text>
</comment>
<evidence type="ECO:0000256" key="2">
    <source>
        <dbReference type="ARBA" id="ARBA00022801"/>
    </source>
</evidence>
<reference evidence="7" key="1">
    <citation type="submission" date="2021-12" db="EMBL/GenBank/DDBJ databases">
        <title>Alicyclobacillaceae gen. nov., sp. nov., isolated from chalcocite enrichment system.</title>
        <authorList>
            <person name="Jiang Z."/>
        </authorList>
    </citation>
    <scope>NUCLEOTIDE SEQUENCE</scope>
    <source>
        <strain evidence="7">MYW30-H2</strain>
    </source>
</reference>
<dbReference type="InterPro" id="IPR017853">
    <property type="entry name" value="GH"/>
</dbReference>
<dbReference type="InterPro" id="IPR006104">
    <property type="entry name" value="Glyco_hydro_2_N"/>
</dbReference>
<dbReference type="Gene3D" id="2.60.40.10">
    <property type="entry name" value="Immunoglobulins"/>
    <property type="match status" value="1"/>
</dbReference>
<dbReference type="GO" id="GO:0016787">
    <property type="term" value="F:hydrolase activity"/>
    <property type="evidence" value="ECO:0007669"/>
    <property type="project" value="UniProtKB-KW"/>
</dbReference>
<dbReference type="InterPro" id="IPR051913">
    <property type="entry name" value="GH2_Domain-Containing"/>
</dbReference>
<keyword evidence="8" id="KW-1185">Reference proteome</keyword>
<accession>A0ABY4CS10</accession>
<dbReference type="PANTHER" id="PTHR42732">
    <property type="entry name" value="BETA-GALACTOSIDASE"/>
    <property type="match status" value="1"/>
</dbReference>
<dbReference type="PANTHER" id="PTHR42732:SF3">
    <property type="entry name" value="HYDROLASE"/>
    <property type="match status" value="1"/>
</dbReference>
<feature type="domain" description="Glycoside hydrolase family 2 catalytic" evidence="5">
    <location>
        <begin position="298"/>
        <end position="590"/>
    </location>
</feature>
<dbReference type="SUPFAM" id="SSF51445">
    <property type="entry name" value="(Trans)glycosidases"/>
    <property type="match status" value="1"/>
</dbReference>
<dbReference type="SUPFAM" id="SSF49785">
    <property type="entry name" value="Galactose-binding domain-like"/>
    <property type="match status" value="1"/>
</dbReference>
<evidence type="ECO:0000259" key="6">
    <source>
        <dbReference type="Pfam" id="PF02837"/>
    </source>
</evidence>
<dbReference type="InterPro" id="IPR013783">
    <property type="entry name" value="Ig-like_fold"/>
</dbReference>
<dbReference type="InterPro" id="IPR008979">
    <property type="entry name" value="Galactose-bd-like_sf"/>
</dbReference>
<feature type="domain" description="Glycosyl hydrolases family 2 sugar binding" evidence="6">
    <location>
        <begin position="20"/>
        <end position="143"/>
    </location>
</feature>
<dbReference type="Gene3D" id="2.60.120.260">
    <property type="entry name" value="Galactose-binding domain-like"/>
    <property type="match status" value="1"/>
</dbReference>
<dbReference type="Pfam" id="PF02836">
    <property type="entry name" value="Glyco_hydro_2_C"/>
    <property type="match status" value="1"/>
</dbReference>
<protein>
    <submittedName>
        <fullName evidence="7">Glycoside hydrolase family 2</fullName>
    </submittedName>
</protein>
<dbReference type="InterPro" id="IPR036156">
    <property type="entry name" value="Beta-gal/glucu_dom_sf"/>
</dbReference>
<gene>
    <name evidence="7" type="ORF">LSG31_22865</name>
</gene>
<feature type="domain" description="Glycoside hydrolase family 2 immunoglobulin-like beta-sandwich" evidence="4">
    <location>
        <begin position="182"/>
        <end position="296"/>
    </location>
</feature>
<dbReference type="SUPFAM" id="SSF49303">
    <property type="entry name" value="beta-Galactosidase/glucuronidase domain"/>
    <property type="match status" value="1"/>
</dbReference>
<keyword evidence="2 7" id="KW-0378">Hydrolase</keyword>
<dbReference type="InterPro" id="IPR006103">
    <property type="entry name" value="Glyco_hydro_2_cat"/>
</dbReference>
<dbReference type="Proteomes" id="UP000830167">
    <property type="component" value="Chromosome"/>
</dbReference>